<organism evidence="1 2">
    <name type="scientific">Thelohanellus kitauei</name>
    <name type="common">Myxosporean</name>
    <dbReference type="NCBI Taxonomy" id="669202"/>
    <lineage>
        <taxon>Eukaryota</taxon>
        <taxon>Metazoa</taxon>
        <taxon>Cnidaria</taxon>
        <taxon>Myxozoa</taxon>
        <taxon>Myxosporea</taxon>
        <taxon>Bivalvulida</taxon>
        <taxon>Platysporina</taxon>
        <taxon>Myxobolidae</taxon>
        <taxon>Thelohanellus</taxon>
    </lineage>
</organism>
<evidence type="ECO:0000313" key="2">
    <source>
        <dbReference type="Proteomes" id="UP000031668"/>
    </source>
</evidence>
<gene>
    <name evidence="1" type="ORF">RF11_08642</name>
</gene>
<accession>A0A0C2JS28</accession>
<reference evidence="1 2" key="1">
    <citation type="journal article" date="2014" name="Genome Biol. Evol.">
        <title>The genome of the myxosporean Thelohanellus kitauei shows adaptations to nutrient acquisition within its fish host.</title>
        <authorList>
            <person name="Yang Y."/>
            <person name="Xiong J."/>
            <person name="Zhou Z."/>
            <person name="Huo F."/>
            <person name="Miao W."/>
            <person name="Ran C."/>
            <person name="Liu Y."/>
            <person name="Zhang J."/>
            <person name="Feng J."/>
            <person name="Wang M."/>
            <person name="Wang M."/>
            <person name="Wang L."/>
            <person name="Yao B."/>
        </authorList>
    </citation>
    <scope>NUCLEOTIDE SEQUENCE [LARGE SCALE GENOMIC DNA]</scope>
    <source>
        <strain evidence="1">Wuqing</strain>
    </source>
</reference>
<proteinExistence type="predicted"/>
<dbReference type="Proteomes" id="UP000031668">
    <property type="component" value="Unassembled WGS sequence"/>
</dbReference>
<comment type="caution">
    <text evidence="1">The sequence shown here is derived from an EMBL/GenBank/DDBJ whole genome shotgun (WGS) entry which is preliminary data.</text>
</comment>
<dbReference type="AlphaFoldDB" id="A0A0C2JS28"/>
<keyword evidence="2" id="KW-1185">Reference proteome</keyword>
<name>A0A0C2JS28_THEKT</name>
<evidence type="ECO:0000313" key="1">
    <source>
        <dbReference type="EMBL" id="KII72223.1"/>
    </source>
</evidence>
<sequence>MIGWRALCPTGLFMSSYMADIFYDPSLSKFRIKFIIEDPYYIKTEISAIEVEDKMIRNLRESEFILMNVKIHKLDVDSIRSGSNHFTITQPNILPLFPINFRQYRCKLDGFEHVLTEYAFKDVIFETCMQMLSLYGKEAQIRIYEIVPPERSEACKSNYSCTNILHLDISNESGFKF</sequence>
<protein>
    <submittedName>
        <fullName evidence="1">Uncharacterized protein</fullName>
    </submittedName>
</protein>
<dbReference type="EMBL" id="JWZT01001317">
    <property type="protein sequence ID" value="KII72223.1"/>
    <property type="molecule type" value="Genomic_DNA"/>
</dbReference>